<proteinExistence type="predicted"/>
<organism evidence="2">
    <name type="scientific">marine sediment metagenome</name>
    <dbReference type="NCBI Taxonomy" id="412755"/>
    <lineage>
        <taxon>unclassified sequences</taxon>
        <taxon>metagenomes</taxon>
        <taxon>ecological metagenomes</taxon>
    </lineage>
</organism>
<dbReference type="SUPFAM" id="SSF51735">
    <property type="entry name" value="NAD(P)-binding Rossmann-fold domains"/>
    <property type="match status" value="1"/>
</dbReference>
<dbReference type="InterPro" id="IPR036291">
    <property type="entry name" value="NAD(P)-bd_dom_sf"/>
</dbReference>
<dbReference type="PANTHER" id="PTHR10491">
    <property type="entry name" value="DTDP-4-DEHYDRORHAMNOSE REDUCTASE"/>
    <property type="match status" value="1"/>
</dbReference>
<dbReference type="AlphaFoldDB" id="A0A0F9VX96"/>
<dbReference type="InterPro" id="IPR005913">
    <property type="entry name" value="dTDP_dehydrorham_reduct"/>
</dbReference>
<feature type="domain" description="RmlD-like substrate binding" evidence="1">
    <location>
        <begin position="8"/>
        <end position="216"/>
    </location>
</feature>
<dbReference type="GO" id="GO:0005829">
    <property type="term" value="C:cytosol"/>
    <property type="evidence" value="ECO:0007669"/>
    <property type="project" value="TreeGrafter"/>
</dbReference>
<dbReference type="GO" id="GO:0008831">
    <property type="term" value="F:dTDP-4-dehydrorhamnose reductase activity"/>
    <property type="evidence" value="ECO:0007669"/>
    <property type="project" value="TreeGrafter"/>
</dbReference>
<sequence>MIYQDTDVVVTGARGMLGRAVVKALDASDYYRVLPYPSYAMDISDTTDIMNLTGANVINCAGIVRGRDDVSAKRMGEVNALAPYRIAAVARRLIQVSTDCVFDGTKGPYVESDEPTPSDHYGYSKLMGEIDYAPHLTVRTSFIGFGQRGLLRWLLDQPQGATVPGFRRWLWNGLYVDTVARQLVRLLDDPITGILHIEGPVISKYELLEMIAKAIRPDITVSAAIYPNILDKNMILKSERYDWTIWNFGWIDVIEELKTDYEVEKANQMLASGGDPEGAPGIGI</sequence>
<evidence type="ECO:0000313" key="2">
    <source>
        <dbReference type="EMBL" id="KKN78091.1"/>
    </source>
</evidence>
<dbReference type="GO" id="GO:0019305">
    <property type="term" value="P:dTDP-rhamnose biosynthetic process"/>
    <property type="evidence" value="ECO:0007669"/>
    <property type="project" value="TreeGrafter"/>
</dbReference>
<name>A0A0F9VX96_9ZZZZ</name>
<dbReference type="Gene3D" id="3.40.50.720">
    <property type="entry name" value="NAD(P)-binding Rossmann-like Domain"/>
    <property type="match status" value="1"/>
</dbReference>
<dbReference type="EMBL" id="LAZR01000268">
    <property type="protein sequence ID" value="KKN78091.1"/>
    <property type="molecule type" value="Genomic_DNA"/>
</dbReference>
<dbReference type="Pfam" id="PF04321">
    <property type="entry name" value="RmlD_sub_bind"/>
    <property type="match status" value="1"/>
</dbReference>
<comment type="caution">
    <text evidence="2">The sequence shown here is derived from an EMBL/GenBank/DDBJ whole genome shotgun (WGS) entry which is preliminary data.</text>
</comment>
<dbReference type="PANTHER" id="PTHR10491:SF4">
    <property type="entry name" value="METHIONINE ADENOSYLTRANSFERASE 2 SUBUNIT BETA"/>
    <property type="match status" value="1"/>
</dbReference>
<reference evidence="2" key="1">
    <citation type="journal article" date="2015" name="Nature">
        <title>Complex archaea that bridge the gap between prokaryotes and eukaryotes.</title>
        <authorList>
            <person name="Spang A."/>
            <person name="Saw J.H."/>
            <person name="Jorgensen S.L."/>
            <person name="Zaremba-Niedzwiedzka K."/>
            <person name="Martijn J."/>
            <person name="Lind A.E."/>
            <person name="van Eijk R."/>
            <person name="Schleper C."/>
            <person name="Guy L."/>
            <person name="Ettema T.J."/>
        </authorList>
    </citation>
    <scope>NUCLEOTIDE SEQUENCE</scope>
</reference>
<protein>
    <recommendedName>
        <fullName evidence="1">RmlD-like substrate binding domain-containing protein</fullName>
    </recommendedName>
</protein>
<gene>
    <name evidence="2" type="ORF">LCGC14_0353180</name>
</gene>
<evidence type="ECO:0000259" key="1">
    <source>
        <dbReference type="Pfam" id="PF04321"/>
    </source>
</evidence>
<accession>A0A0F9VX96</accession>
<dbReference type="InterPro" id="IPR029903">
    <property type="entry name" value="RmlD-like-bd"/>
</dbReference>